<keyword evidence="8" id="KW-1185">Reference proteome</keyword>
<comment type="caution">
    <text evidence="7">The sequence shown here is derived from an EMBL/GenBank/DDBJ whole genome shotgun (WGS) entry which is preliminary data.</text>
</comment>
<evidence type="ECO:0000256" key="1">
    <source>
        <dbReference type="ARBA" id="ARBA00001946"/>
    </source>
</evidence>
<comment type="cofactor">
    <cofactor evidence="1">
        <name>Mg(2+)</name>
        <dbReference type="ChEBI" id="CHEBI:18420"/>
    </cofactor>
</comment>
<name>A0A369AKL0_9BURK</name>
<dbReference type="GO" id="GO:0000287">
    <property type="term" value="F:magnesium ion binding"/>
    <property type="evidence" value="ECO:0007669"/>
    <property type="project" value="TreeGrafter"/>
</dbReference>
<dbReference type="InterPro" id="IPR011206">
    <property type="entry name" value="Citrate_lyase_beta/mcl1/mcl2"/>
</dbReference>
<dbReference type="GO" id="GO:0006107">
    <property type="term" value="P:oxaloacetate metabolic process"/>
    <property type="evidence" value="ECO:0007669"/>
    <property type="project" value="TreeGrafter"/>
</dbReference>
<keyword evidence="7" id="KW-0456">Lyase</keyword>
<evidence type="ECO:0000256" key="2">
    <source>
        <dbReference type="ARBA" id="ARBA00022723"/>
    </source>
</evidence>
<feature type="binding site" evidence="5">
    <location>
        <position position="134"/>
    </location>
    <ligand>
        <name>Mg(2+)</name>
        <dbReference type="ChEBI" id="CHEBI:18420"/>
    </ligand>
</feature>
<dbReference type="EMBL" id="QPJU01000004">
    <property type="protein sequence ID" value="RCX09701.1"/>
    <property type="molecule type" value="Genomic_DNA"/>
</dbReference>
<feature type="binding site" evidence="5">
    <location>
        <position position="160"/>
    </location>
    <ligand>
        <name>Mg(2+)</name>
        <dbReference type="ChEBI" id="CHEBI:18420"/>
    </ligand>
</feature>
<accession>A0A369AKL0</accession>
<evidence type="ECO:0000313" key="8">
    <source>
        <dbReference type="Proteomes" id="UP000252174"/>
    </source>
</evidence>
<dbReference type="Proteomes" id="UP000252174">
    <property type="component" value="Unassembled WGS sequence"/>
</dbReference>
<evidence type="ECO:0000256" key="5">
    <source>
        <dbReference type="PIRSR" id="PIRSR015582-2"/>
    </source>
</evidence>
<evidence type="ECO:0000313" key="7">
    <source>
        <dbReference type="EMBL" id="RCX09701.1"/>
    </source>
</evidence>
<dbReference type="InterPro" id="IPR005000">
    <property type="entry name" value="Aldolase/citrate-lyase_domain"/>
</dbReference>
<keyword evidence="2 5" id="KW-0479">Metal-binding</keyword>
<dbReference type="InterPro" id="IPR040442">
    <property type="entry name" value="Pyrv_kinase-like_dom_sf"/>
</dbReference>
<proteinExistence type="predicted"/>
<dbReference type="PIRSF" id="PIRSF015582">
    <property type="entry name" value="Cit_lyase_B"/>
    <property type="match status" value="1"/>
</dbReference>
<sequence length="292" mass="30757">MSSSTPALPPALPRTYLFVPADHPERIAKARASGADVVIIDLEDAVPPDAKPRAREALAQVLDQAMAQTPTQGAGSGAVLLVRINAAGTPWFEDDLELCRHPGVDSIMLPKAEGIDEVCAVVETTFKDVIPIIESARGVHETAQVARVPGVVRLAFGSVDLALDLGIDCAPEGEEIELLPFRAQLVLAARLAGLAAPIDGVSTAIHDLPRLQKDAERSRRQGFGAKLCIHPQQIATVRAVFAPSAERVAWAQRVCAAFDAAGGAAVAVDGQMVDLPVYQRARAVLRDAGLLG</sequence>
<gene>
    <name evidence="7" type="ORF">DFR45_10461</name>
</gene>
<evidence type="ECO:0000256" key="4">
    <source>
        <dbReference type="PIRSR" id="PIRSR015582-1"/>
    </source>
</evidence>
<protein>
    <submittedName>
        <fullName evidence="7">Citrate lyase subunit beta/citryl-CoA lyase</fullName>
    </submittedName>
</protein>
<feature type="domain" description="HpcH/HpaI aldolase/citrate lyase" evidence="6">
    <location>
        <begin position="14"/>
        <end position="231"/>
    </location>
</feature>
<dbReference type="PANTHER" id="PTHR32308">
    <property type="entry name" value="LYASE BETA SUBUNIT, PUTATIVE (AFU_ORTHOLOGUE AFUA_4G13030)-RELATED"/>
    <property type="match status" value="1"/>
</dbReference>
<evidence type="ECO:0000256" key="3">
    <source>
        <dbReference type="ARBA" id="ARBA00022842"/>
    </source>
</evidence>
<feature type="binding site" evidence="4">
    <location>
        <position position="83"/>
    </location>
    <ligand>
        <name>substrate</name>
    </ligand>
</feature>
<dbReference type="OrthoDB" id="348111at2"/>
<dbReference type="SUPFAM" id="SSF51621">
    <property type="entry name" value="Phosphoenolpyruvate/pyruvate domain"/>
    <property type="match status" value="1"/>
</dbReference>
<dbReference type="AlphaFoldDB" id="A0A369AKL0"/>
<organism evidence="7 8">
    <name type="scientific">Extensimonas vulgaris</name>
    <dbReference type="NCBI Taxonomy" id="1031594"/>
    <lineage>
        <taxon>Bacteria</taxon>
        <taxon>Pseudomonadati</taxon>
        <taxon>Pseudomonadota</taxon>
        <taxon>Betaproteobacteria</taxon>
        <taxon>Burkholderiales</taxon>
        <taxon>Comamonadaceae</taxon>
        <taxon>Extensimonas</taxon>
    </lineage>
</organism>
<dbReference type="GO" id="GO:0016829">
    <property type="term" value="F:lyase activity"/>
    <property type="evidence" value="ECO:0007669"/>
    <property type="project" value="UniProtKB-KW"/>
</dbReference>
<feature type="binding site" evidence="4">
    <location>
        <position position="134"/>
    </location>
    <ligand>
        <name>substrate</name>
    </ligand>
</feature>
<reference evidence="7 8" key="1">
    <citation type="submission" date="2018-07" db="EMBL/GenBank/DDBJ databases">
        <title>Genomic Encyclopedia of Type Strains, Phase IV (KMG-IV): sequencing the most valuable type-strain genomes for metagenomic binning, comparative biology and taxonomic classification.</title>
        <authorList>
            <person name="Goeker M."/>
        </authorList>
    </citation>
    <scope>NUCLEOTIDE SEQUENCE [LARGE SCALE GENOMIC DNA]</scope>
    <source>
        <strain evidence="7 8">DSM 100911</strain>
    </source>
</reference>
<dbReference type="RefSeq" id="WP_114483087.1">
    <property type="nucleotide sequence ID" value="NZ_QPJU01000004.1"/>
</dbReference>
<dbReference type="InterPro" id="IPR015813">
    <property type="entry name" value="Pyrv/PenolPyrv_kinase-like_dom"/>
</dbReference>
<dbReference type="PANTHER" id="PTHR32308:SF10">
    <property type="entry name" value="CITRATE LYASE SUBUNIT BETA"/>
    <property type="match status" value="1"/>
</dbReference>
<evidence type="ECO:0000259" key="6">
    <source>
        <dbReference type="Pfam" id="PF03328"/>
    </source>
</evidence>
<dbReference type="Gene3D" id="3.20.20.60">
    <property type="entry name" value="Phosphoenolpyruvate-binding domains"/>
    <property type="match status" value="1"/>
</dbReference>
<dbReference type="Pfam" id="PF03328">
    <property type="entry name" value="HpcH_HpaI"/>
    <property type="match status" value="1"/>
</dbReference>
<keyword evidence="3 5" id="KW-0460">Magnesium</keyword>